<sequence>MINKVLLSALVLASSVSYGAFAEQSTTINTVDANKVTAKGKPVVLLGNGVAVGQKAPDFRVVDDTFQAKGLGDYQQQAVLLSVVPSLDTGVCSIQTKHFNEQVAANYPQVAMLTISTDLPFAQKRYCAAEGIDKLETLSDAVWRDFAENYGLLIKDMGILSRAVFVLDKEHKVVYKELVSELSKEPDYKKAIAALDSL</sequence>
<dbReference type="RefSeq" id="WP_342676423.1">
    <property type="nucleotide sequence ID" value="NZ_JBCGCU010000003.1"/>
</dbReference>
<dbReference type="PANTHER" id="PTHR43110:SF1">
    <property type="entry name" value="THIOL PEROXIDASE"/>
    <property type="match status" value="1"/>
</dbReference>
<evidence type="ECO:0000259" key="4">
    <source>
        <dbReference type="PROSITE" id="PS51352"/>
    </source>
</evidence>
<name>A0ABU9MW03_9GAMM</name>
<reference evidence="5 6" key="1">
    <citation type="submission" date="2024-03" db="EMBL/GenBank/DDBJ databases">
        <title>Pseudoalteromonas qingdaonensis sp. nov., isolated from the intestines of marine benthic organisms.</title>
        <authorList>
            <person name="Lin X."/>
            <person name="Fang S."/>
            <person name="Hu X."/>
        </authorList>
    </citation>
    <scope>NUCLEOTIDE SEQUENCE [LARGE SCALE GENOMIC DNA]</scope>
    <source>
        <strain evidence="5 6">YIC-827</strain>
    </source>
</reference>
<dbReference type="PANTHER" id="PTHR43110">
    <property type="entry name" value="THIOL PEROXIDASE"/>
    <property type="match status" value="1"/>
</dbReference>
<dbReference type="InterPro" id="IPR013766">
    <property type="entry name" value="Thioredoxin_domain"/>
</dbReference>
<feature type="domain" description="Thioredoxin" evidence="4">
    <location>
        <begin position="50"/>
        <end position="198"/>
    </location>
</feature>
<feature type="chain" id="PRO_5046709935" evidence="3">
    <location>
        <begin position="23"/>
        <end position="198"/>
    </location>
</feature>
<dbReference type="Gene3D" id="3.40.30.10">
    <property type="entry name" value="Glutaredoxin"/>
    <property type="match status" value="1"/>
</dbReference>
<keyword evidence="5" id="KW-0560">Oxidoreductase</keyword>
<dbReference type="Proteomes" id="UP001447008">
    <property type="component" value="Unassembled WGS sequence"/>
</dbReference>
<gene>
    <name evidence="5" type="primary">tpx</name>
    <name evidence="5" type="ORF">WCN91_03705</name>
</gene>
<dbReference type="InterPro" id="IPR050455">
    <property type="entry name" value="Tpx_Peroxidase_subfamily"/>
</dbReference>
<keyword evidence="1" id="KW-1015">Disulfide bond</keyword>
<dbReference type="Pfam" id="PF08534">
    <property type="entry name" value="Redoxin"/>
    <property type="match status" value="1"/>
</dbReference>
<accession>A0ABU9MW03</accession>
<proteinExistence type="predicted"/>
<organism evidence="5 6">
    <name type="scientific">Pseudoalteromonas qingdaonensis</name>
    <dbReference type="NCBI Taxonomy" id="3131913"/>
    <lineage>
        <taxon>Bacteria</taxon>
        <taxon>Pseudomonadati</taxon>
        <taxon>Pseudomonadota</taxon>
        <taxon>Gammaproteobacteria</taxon>
        <taxon>Alteromonadales</taxon>
        <taxon>Pseudoalteromonadaceae</taxon>
        <taxon>Pseudoalteromonas</taxon>
    </lineage>
</organism>
<dbReference type="CDD" id="cd03014">
    <property type="entry name" value="PRX_Atyp2cys"/>
    <property type="match status" value="1"/>
</dbReference>
<dbReference type="EMBL" id="JBCGCU010000003">
    <property type="protein sequence ID" value="MEM0514551.1"/>
    <property type="molecule type" value="Genomic_DNA"/>
</dbReference>
<dbReference type="InterPro" id="IPR013740">
    <property type="entry name" value="Redoxin"/>
</dbReference>
<keyword evidence="6" id="KW-1185">Reference proteome</keyword>
<dbReference type="PROSITE" id="PS51352">
    <property type="entry name" value="THIOREDOXIN_2"/>
    <property type="match status" value="1"/>
</dbReference>
<evidence type="ECO:0000313" key="5">
    <source>
        <dbReference type="EMBL" id="MEM0514551.1"/>
    </source>
</evidence>
<keyword evidence="2" id="KW-0676">Redox-active center</keyword>
<dbReference type="SUPFAM" id="SSF52833">
    <property type="entry name" value="Thioredoxin-like"/>
    <property type="match status" value="1"/>
</dbReference>
<dbReference type="NCBIfam" id="NF001808">
    <property type="entry name" value="PRK00522.1"/>
    <property type="match status" value="1"/>
</dbReference>
<dbReference type="EC" id="1.11.1.-" evidence="5"/>
<evidence type="ECO:0000256" key="1">
    <source>
        <dbReference type="ARBA" id="ARBA00023157"/>
    </source>
</evidence>
<dbReference type="GO" id="GO:0004601">
    <property type="term" value="F:peroxidase activity"/>
    <property type="evidence" value="ECO:0007669"/>
    <property type="project" value="UniProtKB-KW"/>
</dbReference>
<evidence type="ECO:0000313" key="6">
    <source>
        <dbReference type="Proteomes" id="UP001447008"/>
    </source>
</evidence>
<dbReference type="InterPro" id="IPR002065">
    <property type="entry name" value="TPX"/>
</dbReference>
<comment type="caution">
    <text evidence="5">The sequence shown here is derived from an EMBL/GenBank/DDBJ whole genome shotgun (WGS) entry which is preliminary data.</text>
</comment>
<dbReference type="InterPro" id="IPR036249">
    <property type="entry name" value="Thioredoxin-like_sf"/>
</dbReference>
<evidence type="ECO:0000256" key="2">
    <source>
        <dbReference type="ARBA" id="ARBA00023284"/>
    </source>
</evidence>
<protein>
    <submittedName>
        <fullName evidence="5">Thiol peroxidase</fullName>
        <ecNumber evidence="5">1.11.1.-</ecNumber>
    </submittedName>
</protein>
<evidence type="ECO:0000256" key="3">
    <source>
        <dbReference type="SAM" id="SignalP"/>
    </source>
</evidence>
<feature type="signal peptide" evidence="3">
    <location>
        <begin position="1"/>
        <end position="22"/>
    </location>
</feature>
<keyword evidence="3" id="KW-0732">Signal</keyword>
<keyword evidence="5" id="KW-0575">Peroxidase</keyword>